<organism evidence="3 4">
    <name type="scientific">Chitinophaga nivalis</name>
    <dbReference type="NCBI Taxonomy" id="2991709"/>
    <lineage>
        <taxon>Bacteria</taxon>
        <taxon>Pseudomonadati</taxon>
        <taxon>Bacteroidota</taxon>
        <taxon>Chitinophagia</taxon>
        <taxon>Chitinophagales</taxon>
        <taxon>Chitinophagaceae</taxon>
        <taxon>Chitinophaga</taxon>
    </lineage>
</organism>
<keyword evidence="4" id="KW-1185">Reference proteome</keyword>
<dbReference type="Gene3D" id="3.90.470.20">
    <property type="entry name" value="4'-phosphopantetheinyl transferase domain"/>
    <property type="match status" value="1"/>
</dbReference>
<evidence type="ECO:0000313" key="4">
    <source>
        <dbReference type="Proteomes" id="UP001207742"/>
    </source>
</evidence>
<protein>
    <submittedName>
        <fullName evidence="3">4'-phosphopantetheinyl transferase superfamily protein</fullName>
    </submittedName>
</protein>
<evidence type="ECO:0000256" key="1">
    <source>
        <dbReference type="ARBA" id="ARBA00022679"/>
    </source>
</evidence>
<proteinExistence type="predicted"/>
<evidence type="ECO:0000313" key="3">
    <source>
        <dbReference type="EMBL" id="MCW3483565.1"/>
    </source>
</evidence>
<name>A0ABT3IIE3_9BACT</name>
<dbReference type="EMBL" id="JAPDNS010000001">
    <property type="protein sequence ID" value="MCW3483565.1"/>
    <property type="molecule type" value="Genomic_DNA"/>
</dbReference>
<sequence length="186" mass="20687">MLGNDVIDLTVAGRESNWQRPGYLSKICTPAEQALVAVATQPHQMVWWLWSCKEAAYKIEHRNTRERRYTPLRFICTLQTANETCMTGRVSCGQHVYYTHTVITGDCLHTWAVAQPSLFKLVAGITGLSAAVISAALRPDEQLQKDVMGVPVVAHHQDGRQPVSISHHGKYTALVRVLPGISIGQW</sequence>
<dbReference type="Pfam" id="PF01648">
    <property type="entry name" value="ACPS"/>
    <property type="match status" value="1"/>
</dbReference>
<evidence type="ECO:0000259" key="2">
    <source>
        <dbReference type="Pfam" id="PF01648"/>
    </source>
</evidence>
<dbReference type="InterPro" id="IPR008278">
    <property type="entry name" value="4-PPantetheinyl_Trfase_dom"/>
</dbReference>
<feature type="domain" description="4'-phosphopantetheinyl transferase" evidence="2">
    <location>
        <begin position="2"/>
        <end position="81"/>
    </location>
</feature>
<dbReference type="RefSeq" id="WP_264729027.1">
    <property type="nucleotide sequence ID" value="NZ_JAPDNR010000001.1"/>
</dbReference>
<dbReference type="SUPFAM" id="SSF56214">
    <property type="entry name" value="4'-phosphopantetheinyl transferase"/>
    <property type="match status" value="1"/>
</dbReference>
<comment type="caution">
    <text evidence="3">The sequence shown here is derived from an EMBL/GenBank/DDBJ whole genome shotgun (WGS) entry which is preliminary data.</text>
</comment>
<accession>A0ABT3IIE3</accession>
<dbReference type="Proteomes" id="UP001207742">
    <property type="component" value="Unassembled WGS sequence"/>
</dbReference>
<reference evidence="3 4" key="1">
    <citation type="submission" date="2022-10" db="EMBL/GenBank/DDBJ databases">
        <title>Chitinophaga nivalis PC15 sp. nov., isolated from Pyeongchang county, South Korea.</title>
        <authorList>
            <person name="Trinh H.N."/>
        </authorList>
    </citation>
    <scope>NUCLEOTIDE SEQUENCE [LARGE SCALE GENOMIC DNA]</scope>
    <source>
        <strain evidence="3 4">PC14</strain>
    </source>
</reference>
<dbReference type="GO" id="GO:0016740">
    <property type="term" value="F:transferase activity"/>
    <property type="evidence" value="ECO:0007669"/>
    <property type="project" value="UniProtKB-KW"/>
</dbReference>
<keyword evidence="1 3" id="KW-0808">Transferase</keyword>
<gene>
    <name evidence="3" type="ORF">OL497_06655</name>
</gene>
<dbReference type="InterPro" id="IPR037143">
    <property type="entry name" value="4-PPantetheinyl_Trfase_dom_sf"/>
</dbReference>